<feature type="domain" description="DUF4246" evidence="3">
    <location>
        <begin position="36"/>
        <end position="84"/>
    </location>
</feature>
<dbReference type="InterPro" id="IPR049207">
    <property type="entry name" value="DUF4246_N"/>
</dbReference>
<reference evidence="4 5" key="1">
    <citation type="submission" date="2018-08" db="EMBL/GenBank/DDBJ databases">
        <title>Draft genome sequences of two Aspergillus turcosus clinical strains isolated from bronchoalveolar lavage fluid: one azole-susceptible and the other azole-resistant.</title>
        <authorList>
            <person name="Parent-Michaud M."/>
            <person name="Dufresne P.J."/>
            <person name="Fournier E."/>
            <person name="Martineau C."/>
            <person name="Moreira S."/>
            <person name="Perkins V."/>
            <person name="De Repentigny L."/>
            <person name="Dufresne S.F."/>
        </authorList>
    </citation>
    <scope>NUCLEOTIDE SEQUENCE [LARGE SCALE GENOMIC DNA]</scope>
    <source>
        <strain evidence="4">HMR AF 1038</strain>
    </source>
</reference>
<feature type="compositionally biased region" description="Polar residues" evidence="1">
    <location>
        <begin position="671"/>
        <end position="685"/>
    </location>
</feature>
<gene>
    <name evidence="4" type="ORF">CFD26_105032</name>
</gene>
<feature type="compositionally biased region" description="Polar residues" evidence="1">
    <location>
        <begin position="727"/>
        <end position="736"/>
    </location>
</feature>
<dbReference type="STRING" id="1245748.A0A3R7HTT4"/>
<evidence type="ECO:0000259" key="2">
    <source>
        <dbReference type="Pfam" id="PF14033"/>
    </source>
</evidence>
<dbReference type="EMBL" id="NIDN02000103">
    <property type="protein sequence ID" value="RLL96672.1"/>
    <property type="molecule type" value="Genomic_DNA"/>
</dbReference>
<dbReference type="PANTHER" id="PTHR33119">
    <property type="entry name" value="IFI3P"/>
    <property type="match status" value="1"/>
</dbReference>
<dbReference type="AlphaFoldDB" id="A0A3R7HTT4"/>
<protein>
    <submittedName>
        <fullName evidence="4">Uncharacterized protein</fullName>
    </submittedName>
</protein>
<dbReference type="InterPro" id="IPR049192">
    <property type="entry name" value="DUF4246_C"/>
</dbReference>
<proteinExistence type="predicted"/>
<evidence type="ECO:0000259" key="3">
    <source>
        <dbReference type="Pfam" id="PF21666"/>
    </source>
</evidence>
<accession>A0A3R7HTT4</accession>
<evidence type="ECO:0000313" key="4">
    <source>
        <dbReference type="EMBL" id="RLL96672.1"/>
    </source>
</evidence>
<dbReference type="Pfam" id="PF14033">
    <property type="entry name" value="DUF4246"/>
    <property type="match status" value="1"/>
</dbReference>
<comment type="caution">
    <text evidence="4">The sequence shown here is derived from an EMBL/GenBank/DDBJ whole genome shotgun (WGS) entry which is preliminary data.</text>
</comment>
<dbReference type="Pfam" id="PF21666">
    <property type="entry name" value="DUF4246_N"/>
    <property type="match status" value="1"/>
</dbReference>
<feature type="compositionally biased region" description="Basic and acidic residues" evidence="1">
    <location>
        <begin position="659"/>
        <end position="669"/>
    </location>
</feature>
<keyword evidence="5" id="KW-1185">Reference proteome</keyword>
<evidence type="ECO:0000256" key="1">
    <source>
        <dbReference type="SAM" id="MobiDB-lite"/>
    </source>
</evidence>
<dbReference type="PANTHER" id="PTHR33119:SF1">
    <property type="entry name" value="FE2OG DIOXYGENASE DOMAIN-CONTAINING PROTEIN"/>
    <property type="match status" value="1"/>
</dbReference>
<name>A0A3R7HTT4_9EURO</name>
<sequence length="845" mass="96199">MSDEVEFNNTGDGPLMVPGFNGVPFDVTTSSDRTFVGSDRYGWYPSPCTARELEMLRLMNSLTDRPGWEELVFDASTMQTWRSEAMAQYPLISSKAWEWCAAELRDKAQRWQETGLIVVLNAGSGVCKSDTIIPPAVTGEMQDFVTSALNESAGQKDWEPSSNQQQVWNLIDPSLYPLTRERTRVLISGGSVPLEQTLDAYGQGEVAPPLHDEKRDWEIEKHLYSLRYQWLPCEVEFCGPAGSTDVRITSYINNLHPREQRPFYRTLEGVISKVVEPWNEILIRFGEVWSQDSVGREPMRIRTFGVEWDNRYPQWAEDLPTTLDVDRSTEDYQRALARVKEYLSLPEYGVKVQWSYNTTREIPADWEATLSLREVVNIKYSRMFRFQHSEPGTTYSYEDWRAGRTARAIVGREDYDNLDSPTEFWCNRRKIKDPMVHNEMVRARDEVDHQFQTVKLQDEFREKGLQIIVKLGGIELTPDNPSFLGEDWHADGLLNEHIAGIAMYFFDLENVTNARISFAQQISMRGEEFAVDWWGEWDVPYLEELFGVQDDGPAFQELGSVSIHQGGLITFPNCLRHRLESFELVDKARPGRCRFLTLLLVDPYYRICSTRNVPPQRLDWWEQEARSHLSSAHPLPQELADQIIAETGPWLMDLPEAQQHRRERVKEEAVASNQYPGQSRSTTSAAPKPWKAITIALNGAEGWTAAPDIQTIYFRLTLDSATHLSFPSSGSSTASQLAAPEQGPPPARQTEWERGRGLCALLLAIRSSTSLSAPCWTPTLGPREQGVPRSCRAVHAFVDRCTGSALKTPHPKKKETGNVRRNAYNFLSALSRMEIVPFSGVRTVL</sequence>
<feature type="region of interest" description="Disordered" evidence="1">
    <location>
        <begin position="659"/>
        <end position="686"/>
    </location>
</feature>
<feature type="domain" description="DUF4246" evidence="2">
    <location>
        <begin position="95"/>
        <end position="623"/>
    </location>
</feature>
<feature type="region of interest" description="Disordered" evidence="1">
    <location>
        <begin position="727"/>
        <end position="751"/>
    </location>
</feature>
<dbReference type="Proteomes" id="UP000215289">
    <property type="component" value="Unassembled WGS sequence"/>
</dbReference>
<dbReference type="OrthoDB" id="415532at2759"/>
<evidence type="ECO:0000313" key="5">
    <source>
        <dbReference type="Proteomes" id="UP000215289"/>
    </source>
</evidence>
<dbReference type="InterPro" id="IPR025340">
    <property type="entry name" value="DUF4246"/>
</dbReference>
<organism evidence="4 5">
    <name type="scientific">Aspergillus turcosus</name>
    <dbReference type="NCBI Taxonomy" id="1245748"/>
    <lineage>
        <taxon>Eukaryota</taxon>
        <taxon>Fungi</taxon>
        <taxon>Dikarya</taxon>
        <taxon>Ascomycota</taxon>
        <taxon>Pezizomycotina</taxon>
        <taxon>Eurotiomycetes</taxon>
        <taxon>Eurotiomycetidae</taxon>
        <taxon>Eurotiales</taxon>
        <taxon>Aspergillaceae</taxon>
        <taxon>Aspergillus</taxon>
        <taxon>Aspergillus subgen. Fumigati</taxon>
    </lineage>
</organism>